<evidence type="ECO:0008006" key="4">
    <source>
        <dbReference type="Google" id="ProtNLM"/>
    </source>
</evidence>
<dbReference type="EMBL" id="WFLN01000009">
    <property type="protein sequence ID" value="KAB8028534.1"/>
    <property type="molecule type" value="Genomic_DNA"/>
</dbReference>
<dbReference type="GO" id="GO:0016887">
    <property type="term" value="F:ATP hydrolysis activity"/>
    <property type="evidence" value="ECO:0007669"/>
    <property type="project" value="InterPro"/>
</dbReference>
<protein>
    <recommendedName>
        <fullName evidence="4">Exonuclease SbcC</fullName>
    </recommendedName>
</protein>
<reference evidence="2 3" key="1">
    <citation type="submission" date="2019-10" db="EMBL/GenBank/DDBJ databases">
        <title>New genus of Silvanigrellaceae.</title>
        <authorList>
            <person name="Pitt A."/>
            <person name="Hahn M.W."/>
        </authorList>
    </citation>
    <scope>NUCLEOTIDE SEQUENCE [LARGE SCALE GENOMIC DNA]</scope>
    <source>
        <strain evidence="2 3">33A1-SZDP</strain>
    </source>
</reference>
<feature type="coiled-coil region" evidence="1">
    <location>
        <begin position="833"/>
        <end position="902"/>
    </location>
</feature>
<feature type="coiled-coil region" evidence="1">
    <location>
        <begin position="503"/>
        <end position="565"/>
    </location>
</feature>
<feature type="coiled-coil region" evidence="1">
    <location>
        <begin position="336"/>
        <end position="387"/>
    </location>
</feature>
<dbReference type="GO" id="GO:0006302">
    <property type="term" value="P:double-strand break repair"/>
    <property type="evidence" value="ECO:0007669"/>
    <property type="project" value="InterPro"/>
</dbReference>
<organism evidence="2 3">
    <name type="scientific">Fluviispira multicolorata</name>
    <dbReference type="NCBI Taxonomy" id="2654512"/>
    <lineage>
        <taxon>Bacteria</taxon>
        <taxon>Pseudomonadati</taxon>
        <taxon>Bdellovibrionota</taxon>
        <taxon>Oligoflexia</taxon>
        <taxon>Silvanigrellales</taxon>
        <taxon>Silvanigrellaceae</taxon>
        <taxon>Fluviispira</taxon>
    </lineage>
</organism>
<name>A0A833N4Q4_9BACT</name>
<proteinExistence type="predicted"/>
<evidence type="ECO:0000313" key="2">
    <source>
        <dbReference type="EMBL" id="KAB8028534.1"/>
    </source>
</evidence>
<dbReference type="SUPFAM" id="SSF52540">
    <property type="entry name" value="P-loop containing nucleoside triphosphate hydrolases"/>
    <property type="match status" value="1"/>
</dbReference>
<feature type="coiled-coil region" evidence="1">
    <location>
        <begin position="771"/>
        <end position="805"/>
    </location>
</feature>
<dbReference type="Pfam" id="PF13558">
    <property type="entry name" value="SbcC_Walker_B"/>
    <property type="match status" value="1"/>
</dbReference>
<dbReference type="RefSeq" id="WP_152213685.1">
    <property type="nucleotide sequence ID" value="NZ_WFLN01000009.1"/>
</dbReference>
<keyword evidence="1" id="KW-0175">Coiled coil</keyword>
<feature type="coiled-coil region" evidence="1">
    <location>
        <begin position="629"/>
        <end position="663"/>
    </location>
</feature>
<dbReference type="Pfam" id="PF13555">
    <property type="entry name" value="AAA_29"/>
    <property type="match status" value="1"/>
</dbReference>
<dbReference type="Proteomes" id="UP000442694">
    <property type="component" value="Unassembled WGS sequence"/>
</dbReference>
<accession>A0A833N4Q4</accession>
<dbReference type="InterPro" id="IPR027417">
    <property type="entry name" value="P-loop_NTPase"/>
</dbReference>
<evidence type="ECO:0000313" key="3">
    <source>
        <dbReference type="Proteomes" id="UP000442694"/>
    </source>
</evidence>
<dbReference type="Gene3D" id="3.40.50.300">
    <property type="entry name" value="P-loop containing nucleotide triphosphate hydrolases"/>
    <property type="match status" value="2"/>
</dbReference>
<comment type="caution">
    <text evidence="2">The sequence shown here is derived from an EMBL/GenBank/DDBJ whole genome shotgun (WGS) entry which is preliminary data.</text>
</comment>
<gene>
    <name evidence="2" type="ORF">GCL57_12475</name>
</gene>
<dbReference type="PANTHER" id="PTHR32114:SF2">
    <property type="entry name" value="ABC TRANSPORTER ABCH.3"/>
    <property type="match status" value="1"/>
</dbReference>
<sequence length="1181" mass="138163">MKLLKIELENLNSLYGRHSIDFVKDLQGAPIFLIMGPTGAGKSTLMDAMTLALFGQTPRLTKNKADKDIENDCRQIMSRGTAIAFAQLTFQKLENNSLKKYRATWQCERAYKKPDGNFKDPRRILEYFDESSQEFIEIISDHRPKFYEPYFEKILEHLNVNDFKRMVLLAQGEFAAFLKANEDERAEILERLTNTEIYKEIGKKASDKKKDLEEKLKSISASLNGVLLLTQEQESQLKNIKNINKIEILSTEAKLKTIHQSLMWFEKKEELERKYFEANEKYTNLILEINKHQFNFDKLNNYKKAQRAIEFILSKKTVQKNILEIKQNIFDNKVNLTKLNDENKILNNQLVRCKEDLITKKAFYSTKKNEINNARSLQQERNRLLNDILFKKEILSHSFNQLKIKQIALTHLQQNKQFATSEKEVLLDSLKNELLFYHSEYINSENEFEFIVKDFENAKLEIFELIKPYAHPNEKISSYELEKNHINDVLKSITQLIWKQQIYEEKILKKQEILIELNSLNEKHTIENNNILIYKDILHDNQIQLEKLKDEISNLSWAMEIAKKRYHLNNGEDCPLCGSQEHPYFLNQTFLAVDQAVLEKHNSLSLLKVDCEKKYLELHSKIKFSEATKSSIELSIKKIESELNAINEQILKQEQEIKSQISKFLDMKDFKEKNLLEELKNYENIYSDKCKEIDLKNSHLMQCYEKYNILKENYTEKKDKKQIYISKSEELKRIIQNKCKDFHVDSFINRNINLVQNYRSVSETNNTLESLKKIEEKIEVNNNEIIRLSVEIEGISENIKNAEKDLSHSNILLTNCKVEINNHLNGEDPDNYESSLIKKLEETERILKTYENTSIELNKKVTYLNYLSDNMGCNFKNLTFENENLEKQINFELHELNMEREEDILSFQLSNEQYILFNNLLNSFEKNIISFSEIKLQRENDIKEHISIKPVFISEQTQTDLISEIEKTENFLAIRYKENNEIYAKLINNDENKKRNLKIQSELEKIQHEYSTWLKLHQLIGVGEGNQFKKFAQILNLEELIAKANIHLARFEKRYSLAPAQDINGSPRLAFAIKDSYHAEEIRSFKTLSGGEIFLVSLALALALADYRSVKMPVETILLDEGFGTLDPATLQITMSALESLHTNGTQVGIISHVEALKESIASRIIVEKQGNGQSSLRIEL</sequence>
<dbReference type="PANTHER" id="PTHR32114">
    <property type="entry name" value="ABC TRANSPORTER ABCH.3"/>
    <property type="match status" value="1"/>
</dbReference>
<keyword evidence="3" id="KW-1185">Reference proteome</keyword>
<dbReference type="AlphaFoldDB" id="A0A833N4Q4"/>
<evidence type="ECO:0000256" key="1">
    <source>
        <dbReference type="SAM" id="Coils"/>
    </source>
</evidence>